<evidence type="ECO:0000313" key="2">
    <source>
        <dbReference type="EMBL" id="QKJ33018.1"/>
    </source>
</evidence>
<name>A0A7D4UE03_9SPHI</name>
<gene>
    <name evidence="2" type="ORF">HQ865_25785</name>
</gene>
<dbReference type="PANTHER" id="PTHR41533">
    <property type="entry name" value="L,D-TRANSPEPTIDASE HI_1667-RELATED"/>
    <property type="match status" value="1"/>
</dbReference>
<dbReference type="KEGG" id="mmab:HQ865_25785"/>
<dbReference type="InterPro" id="IPR052905">
    <property type="entry name" value="LD-transpeptidase_YkuD-like"/>
</dbReference>
<dbReference type="PANTHER" id="PTHR41533:SF2">
    <property type="entry name" value="BLR7131 PROTEIN"/>
    <property type="match status" value="1"/>
</dbReference>
<dbReference type="GO" id="GO:0016740">
    <property type="term" value="F:transferase activity"/>
    <property type="evidence" value="ECO:0007669"/>
    <property type="project" value="InterPro"/>
</dbReference>
<evidence type="ECO:0000313" key="3">
    <source>
        <dbReference type="Proteomes" id="UP000505355"/>
    </source>
</evidence>
<dbReference type="AlphaFoldDB" id="A0A7D4UE03"/>
<protein>
    <recommendedName>
        <fullName evidence="1">L,D-transpeptidase scaffold domain-containing protein</fullName>
    </recommendedName>
</protein>
<dbReference type="InterPro" id="IPR005490">
    <property type="entry name" value="LD_TPept_cat_dom"/>
</dbReference>
<keyword evidence="3" id="KW-1185">Reference proteome</keyword>
<dbReference type="Pfam" id="PF20142">
    <property type="entry name" value="Scaffold"/>
    <property type="match status" value="1"/>
</dbReference>
<proteinExistence type="predicted"/>
<dbReference type="RefSeq" id="WP_173417663.1">
    <property type="nucleotide sequence ID" value="NZ_CP054139.1"/>
</dbReference>
<dbReference type="EMBL" id="CP054139">
    <property type="protein sequence ID" value="QKJ33018.1"/>
    <property type="molecule type" value="Genomic_DNA"/>
</dbReference>
<dbReference type="Proteomes" id="UP000505355">
    <property type="component" value="Chromosome"/>
</dbReference>
<reference evidence="2 3" key="1">
    <citation type="submission" date="2020-05" db="EMBL/GenBank/DDBJ databases">
        <title>Mucilaginibacter mali sp. nov.</title>
        <authorList>
            <person name="Kim H.S."/>
            <person name="Lee K.C."/>
            <person name="Suh M.K."/>
            <person name="Kim J.-S."/>
            <person name="Han K.-I."/>
            <person name="Eom M.K."/>
            <person name="Shin Y.K."/>
            <person name="Lee J.-S."/>
        </authorList>
    </citation>
    <scope>NUCLEOTIDE SEQUENCE [LARGE SCALE GENOMIC DNA]</scope>
    <source>
        <strain evidence="2 3">G2-14</strain>
    </source>
</reference>
<sequence length="447" mass="50658">MKHLSYNRIAASFSRTGYILALACFFCLPGKATFAQVQKEELTGPISHQLHNAPNHKSLYFPMTVKRFYRSRDYRQVWLMPERGEAGHAWQAMMLLDCVLQYGLSHSDYHPAELTYDELRPIMERPASVRPEKKAAFDILLTDAMFTLLDHLHYGKLNPELTAAAVDAGRGDLRLDTVLTAVLKQPDIVLAMEAVQPKSKAYQQLQYWMHKWKGLYTGDCYEVPEEQIRKVAINMERLRWAGIADGPYIQVNIPTFTLSVFLKDTNYRYPVIVGNKKHPTPLLAGTLTGIHAYPAATLIRALRVAEELPLVQLNLKPNLRSQLEFVFVSKYPVSMAEFNAPEWYSKAKRAVTKGNIGIANGADLAAELLRLQPGNSQLPALRKGVNAGQEMSIKLKRAIPFKITYLTCLIRDGRLVTFDDVYQLDAQLEQKLYQDLPEIIAKKVNIP</sequence>
<evidence type="ECO:0000259" key="1">
    <source>
        <dbReference type="Pfam" id="PF20142"/>
    </source>
</evidence>
<feature type="domain" description="L,D-transpeptidase scaffold" evidence="1">
    <location>
        <begin position="64"/>
        <end position="206"/>
    </location>
</feature>
<dbReference type="InterPro" id="IPR045380">
    <property type="entry name" value="LD_TPept_scaffold_dom"/>
</dbReference>
<dbReference type="CDD" id="cd16913">
    <property type="entry name" value="YkuD_like"/>
    <property type="match status" value="1"/>
</dbReference>
<accession>A0A7D4UE03</accession>
<organism evidence="2 3">
    <name type="scientific">Mucilaginibacter mali</name>
    <dbReference type="NCBI Taxonomy" id="2740462"/>
    <lineage>
        <taxon>Bacteria</taxon>
        <taxon>Pseudomonadati</taxon>
        <taxon>Bacteroidota</taxon>
        <taxon>Sphingobacteriia</taxon>
        <taxon>Sphingobacteriales</taxon>
        <taxon>Sphingobacteriaceae</taxon>
        <taxon>Mucilaginibacter</taxon>
    </lineage>
</organism>